<dbReference type="RefSeq" id="WP_147931580.1">
    <property type="nucleotide sequence ID" value="NZ_VOXD01000024.1"/>
</dbReference>
<proteinExistence type="inferred from homology"/>
<comment type="similarity">
    <text evidence="1">Belongs to the peptidase C40 family.</text>
</comment>
<dbReference type="InterPro" id="IPR000064">
    <property type="entry name" value="NLP_P60_dom"/>
</dbReference>
<dbReference type="OrthoDB" id="9807055at2"/>
<evidence type="ECO:0000256" key="4">
    <source>
        <dbReference type="ARBA" id="ARBA00022807"/>
    </source>
</evidence>
<evidence type="ECO:0000259" key="5">
    <source>
        <dbReference type="PROSITE" id="PS51935"/>
    </source>
</evidence>
<dbReference type="Gene3D" id="3.90.1720.10">
    <property type="entry name" value="endopeptidase domain like (from Nostoc punctiforme)"/>
    <property type="match status" value="1"/>
</dbReference>
<dbReference type="PANTHER" id="PTHR47053:SF1">
    <property type="entry name" value="MUREIN DD-ENDOPEPTIDASE MEPH-RELATED"/>
    <property type="match status" value="1"/>
</dbReference>
<dbReference type="EMBL" id="VOXD01000024">
    <property type="protein sequence ID" value="TXF88292.1"/>
    <property type="molecule type" value="Genomic_DNA"/>
</dbReference>
<gene>
    <name evidence="6" type="ORF">FUA23_15035</name>
</gene>
<evidence type="ECO:0000313" key="7">
    <source>
        <dbReference type="Proteomes" id="UP000321907"/>
    </source>
</evidence>
<evidence type="ECO:0000313" key="6">
    <source>
        <dbReference type="EMBL" id="TXF88292.1"/>
    </source>
</evidence>
<dbReference type="PROSITE" id="PS51257">
    <property type="entry name" value="PROKAR_LIPOPROTEIN"/>
    <property type="match status" value="1"/>
</dbReference>
<dbReference type="AlphaFoldDB" id="A0A5C7FLQ1"/>
<dbReference type="InterPro" id="IPR051202">
    <property type="entry name" value="Peptidase_C40"/>
</dbReference>
<evidence type="ECO:0000256" key="3">
    <source>
        <dbReference type="ARBA" id="ARBA00022801"/>
    </source>
</evidence>
<dbReference type="GO" id="GO:0006508">
    <property type="term" value="P:proteolysis"/>
    <property type="evidence" value="ECO:0007669"/>
    <property type="project" value="UniProtKB-KW"/>
</dbReference>
<dbReference type="SUPFAM" id="SSF54001">
    <property type="entry name" value="Cysteine proteinases"/>
    <property type="match status" value="1"/>
</dbReference>
<comment type="caution">
    <text evidence="6">The sequence shown here is derived from an EMBL/GenBank/DDBJ whole genome shotgun (WGS) entry which is preliminary data.</text>
</comment>
<sequence>MKHFSLFLFILLPVLFTGCGLFKPVDSTGGTRSPGSSGSASGGATAFIRADIVDHAKELMGLRYKYGGNKPSEGFDCSGFVLYLYQNAGIDINRVSRDQAKQGKSVPLSKARPGDLVFFKRNGKAVHHVSVIVETGINKLIVVHATNSGVIRENILESRYWEPMLYQVRDILD</sequence>
<protein>
    <submittedName>
        <fullName evidence="6">NlpC/P60 family protein</fullName>
    </submittedName>
</protein>
<dbReference type="PANTHER" id="PTHR47053">
    <property type="entry name" value="MUREIN DD-ENDOPEPTIDASE MEPH-RELATED"/>
    <property type="match status" value="1"/>
</dbReference>
<keyword evidence="7" id="KW-1185">Reference proteome</keyword>
<keyword evidence="3" id="KW-0378">Hydrolase</keyword>
<name>A0A5C7FLQ1_9BACT</name>
<reference evidence="6 7" key="1">
    <citation type="submission" date="2019-08" db="EMBL/GenBank/DDBJ databases">
        <title>Lewinella sp. strain SSH13 Genome sequencing and assembly.</title>
        <authorList>
            <person name="Kim I."/>
        </authorList>
    </citation>
    <scope>NUCLEOTIDE SEQUENCE [LARGE SCALE GENOMIC DNA]</scope>
    <source>
        <strain evidence="6 7">SSH13</strain>
    </source>
</reference>
<accession>A0A5C7FLQ1</accession>
<organism evidence="6 7">
    <name type="scientific">Neolewinella aurantiaca</name>
    <dbReference type="NCBI Taxonomy" id="2602767"/>
    <lineage>
        <taxon>Bacteria</taxon>
        <taxon>Pseudomonadati</taxon>
        <taxon>Bacteroidota</taxon>
        <taxon>Saprospiria</taxon>
        <taxon>Saprospirales</taxon>
        <taxon>Lewinellaceae</taxon>
        <taxon>Neolewinella</taxon>
    </lineage>
</organism>
<keyword evidence="4" id="KW-0788">Thiol protease</keyword>
<keyword evidence="2" id="KW-0645">Protease</keyword>
<dbReference type="Pfam" id="PF00877">
    <property type="entry name" value="NLPC_P60"/>
    <property type="match status" value="1"/>
</dbReference>
<dbReference type="GO" id="GO:0008234">
    <property type="term" value="F:cysteine-type peptidase activity"/>
    <property type="evidence" value="ECO:0007669"/>
    <property type="project" value="UniProtKB-KW"/>
</dbReference>
<evidence type="ECO:0000256" key="2">
    <source>
        <dbReference type="ARBA" id="ARBA00022670"/>
    </source>
</evidence>
<feature type="domain" description="NlpC/P60" evidence="5">
    <location>
        <begin position="46"/>
        <end position="172"/>
    </location>
</feature>
<dbReference type="Proteomes" id="UP000321907">
    <property type="component" value="Unassembled WGS sequence"/>
</dbReference>
<evidence type="ECO:0000256" key="1">
    <source>
        <dbReference type="ARBA" id="ARBA00007074"/>
    </source>
</evidence>
<dbReference type="PROSITE" id="PS51935">
    <property type="entry name" value="NLPC_P60"/>
    <property type="match status" value="1"/>
</dbReference>
<dbReference type="InterPro" id="IPR038765">
    <property type="entry name" value="Papain-like_cys_pep_sf"/>
</dbReference>